<accession>A0A2P6MQ67</accession>
<dbReference type="STRING" id="1890364.A0A2P6MQ67"/>
<sequence length="416" mass="48061">MTSPSIHYKETPLLIIVIWFGGQVPDYVPQFIASVKRNPNVNMLIPSMTNSPGLCDGDRPHTRYDGNIKYVCMTKESMLQLFSHRMCTVWKCTQEEEEKVLQSTRRFLKTPYPAATEFKVAFADIFEEMYTEWRGRTTPFSYWLRVDMDMIMGDFSVSFPWHMLGHFDVIGLKPSYGWKGLWLSGAGAAFRLTPSVNQLWLRIAGLQTPETYCKEFSTRTGWLGSNDEGALGKIVVSSSDVTFIFLPHAILQDILDKWHIDVRGDSDLKSVIYVPNEFQDREVLSFHQAHVPLNWTSTKTEHGVQVMVWWIPEAARVCVETEEPDSIVHWNVSEVIWREKAQGEIYWSTMNNPFLSSYEFVRNGQTVKASFLQPALFHLVTWKKIQKVKEGFRREPLGETEMITDLGGKWTITKYE</sequence>
<dbReference type="InParanoid" id="A0A2P6MQ67"/>
<dbReference type="Pfam" id="PF20330">
    <property type="entry name" value="DUF6625"/>
    <property type="match status" value="1"/>
</dbReference>
<organism evidence="1 2">
    <name type="scientific">Planoprotostelium fungivorum</name>
    <dbReference type="NCBI Taxonomy" id="1890364"/>
    <lineage>
        <taxon>Eukaryota</taxon>
        <taxon>Amoebozoa</taxon>
        <taxon>Evosea</taxon>
        <taxon>Variosea</taxon>
        <taxon>Cavosteliida</taxon>
        <taxon>Cavosteliaceae</taxon>
        <taxon>Planoprotostelium</taxon>
    </lineage>
</organism>
<reference evidence="1 2" key="1">
    <citation type="journal article" date="2018" name="Genome Biol. Evol.">
        <title>Multiple Roots of Fruiting Body Formation in Amoebozoa.</title>
        <authorList>
            <person name="Hillmann F."/>
            <person name="Forbes G."/>
            <person name="Novohradska S."/>
            <person name="Ferling I."/>
            <person name="Riege K."/>
            <person name="Groth M."/>
            <person name="Westermann M."/>
            <person name="Marz M."/>
            <person name="Spaller T."/>
            <person name="Winckler T."/>
            <person name="Schaap P."/>
            <person name="Glockner G."/>
        </authorList>
    </citation>
    <scope>NUCLEOTIDE SEQUENCE [LARGE SCALE GENOMIC DNA]</scope>
    <source>
        <strain evidence="1 2">Jena</strain>
    </source>
</reference>
<keyword evidence="2" id="KW-1185">Reference proteome</keyword>
<dbReference type="EMBL" id="MDYQ01000539">
    <property type="protein sequence ID" value="PRP73837.1"/>
    <property type="molecule type" value="Genomic_DNA"/>
</dbReference>
<proteinExistence type="predicted"/>
<name>A0A2P6MQ67_9EUKA</name>
<protein>
    <submittedName>
        <fullName evidence="1">Uncharacterized protein</fullName>
    </submittedName>
</protein>
<evidence type="ECO:0000313" key="2">
    <source>
        <dbReference type="Proteomes" id="UP000241769"/>
    </source>
</evidence>
<comment type="caution">
    <text evidence="1">The sequence shown here is derived from an EMBL/GenBank/DDBJ whole genome shotgun (WGS) entry which is preliminary data.</text>
</comment>
<dbReference type="InterPro" id="IPR046733">
    <property type="entry name" value="DUF6625"/>
</dbReference>
<gene>
    <name evidence="1" type="ORF">PROFUN_10207</name>
</gene>
<dbReference type="AlphaFoldDB" id="A0A2P6MQ67"/>
<evidence type="ECO:0000313" key="1">
    <source>
        <dbReference type="EMBL" id="PRP73837.1"/>
    </source>
</evidence>
<dbReference type="Proteomes" id="UP000241769">
    <property type="component" value="Unassembled WGS sequence"/>
</dbReference>
<dbReference type="OrthoDB" id="2588202at2759"/>